<proteinExistence type="predicted"/>
<gene>
    <name evidence="1" type="primary">imuA</name>
    <name evidence="1" type="ORF">RRU01S_31_00570</name>
</gene>
<dbReference type="eggNOG" id="COG4544">
    <property type="taxonomic scope" value="Bacteria"/>
</dbReference>
<dbReference type="RefSeq" id="WP_045232539.1">
    <property type="nucleotide sequence ID" value="NZ_BBJU01000031.1"/>
</dbReference>
<dbReference type="Proteomes" id="UP000028701">
    <property type="component" value="Unassembled WGS sequence"/>
</dbReference>
<dbReference type="PIRSF" id="PIRSF034285">
    <property type="entry name" value="UCP034285"/>
    <property type="match status" value="1"/>
</dbReference>
<dbReference type="SUPFAM" id="SSF52540">
    <property type="entry name" value="P-loop containing nucleoside triphosphate hydrolases"/>
    <property type="match status" value="1"/>
</dbReference>
<organism evidence="1 2">
    <name type="scientific">Agrobacterium rubi TR3 = NBRC 13261</name>
    <dbReference type="NCBI Taxonomy" id="1368415"/>
    <lineage>
        <taxon>Bacteria</taxon>
        <taxon>Pseudomonadati</taxon>
        <taxon>Pseudomonadota</taxon>
        <taxon>Alphaproteobacteria</taxon>
        <taxon>Hyphomicrobiales</taxon>
        <taxon>Rhizobiaceae</taxon>
        <taxon>Rhizobium/Agrobacterium group</taxon>
        <taxon>Agrobacterium</taxon>
    </lineage>
</organism>
<name>A0A081D2H7_9HYPH</name>
<accession>A0A081D2H7</accession>
<reference evidence="1 2" key="1">
    <citation type="submission" date="2014-08" db="EMBL/GenBank/DDBJ databases">
        <title>Whole genome shotgun sequence of Rhizobium rubi NBRC 13261.</title>
        <authorList>
            <person name="Katano-Makiyama Y."/>
            <person name="Hosoyama A."/>
            <person name="Hashimoto M."/>
            <person name="Hosoyama Y."/>
            <person name="Noguchi M."/>
            <person name="Tsuchikane K."/>
            <person name="Uohara A."/>
            <person name="Ohji S."/>
            <person name="Ichikawa N."/>
            <person name="Kimura A."/>
            <person name="Yamazoe A."/>
            <person name="Fujita N."/>
        </authorList>
    </citation>
    <scope>NUCLEOTIDE SEQUENCE [LARGE SCALE GENOMIC DNA]</scope>
    <source>
        <strain evidence="1 2">NBRC 13261</strain>
    </source>
</reference>
<comment type="caution">
    <text evidence="1">The sequence shown here is derived from an EMBL/GenBank/DDBJ whole genome shotgun (WGS) entry which is preliminary data.</text>
</comment>
<evidence type="ECO:0000313" key="2">
    <source>
        <dbReference type="Proteomes" id="UP000028701"/>
    </source>
</evidence>
<dbReference type="EMBL" id="BBJU01000031">
    <property type="protein sequence ID" value="GAK73123.1"/>
    <property type="molecule type" value="Genomic_DNA"/>
</dbReference>
<protein>
    <submittedName>
        <fullName evidence="1">Protein ImuA</fullName>
    </submittedName>
</protein>
<dbReference type="Gene3D" id="3.40.50.300">
    <property type="entry name" value="P-loop containing nucleotide triphosphate hydrolases"/>
    <property type="match status" value="1"/>
</dbReference>
<evidence type="ECO:0000313" key="1">
    <source>
        <dbReference type="EMBL" id="GAK73123.1"/>
    </source>
</evidence>
<dbReference type="AlphaFoldDB" id="A0A081D2H7"/>
<dbReference type="InterPro" id="IPR017026">
    <property type="entry name" value="ImuA"/>
</dbReference>
<dbReference type="InterPro" id="IPR027417">
    <property type="entry name" value="P-loop_NTPase"/>
</dbReference>
<sequence length="262" mass="28217">MTRNVSPEIFAKLQERIDQIAGGAAKQRPRLPFGVEDIDSRIPGGGLAYGCTHEIAGGGSDAVSGAVSSLFAAGIAARTKGPVIWCLSRTDLFAPGLRQAGLDLNRVIFVECTTEEAILECAEEALRFGGLGAVIAETVRLPMVASRRLQLAAEQSGTMGLIVRRWRRQSEATDYGQPTASVTRWRVSSMPSEPLPVPGVGRPRWMIELMRSRAGEAFDVEVAACDAQGRLASLREERLDGPIAAPTRDGVLIPATVRRRIR</sequence>